<dbReference type="GO" id="GO:0005886">
    <property type="term" value="C:plasma membrane"/>
    <property type="evidence" value="ECO:0007669"/>
    <property type="project" value="UniProtKB-SubCell"/>
</dbReference>
<keyword evidence="7 8" id="KW-0472">Membrane</keyword>
<dbReference type="InterPro" id="IPR023298">
    <property type="entry name" value="ATPase_P-typ_TM_dom_sf"/>
</dbReference>
<evidence type="ECO:0000256" key="6">
    <source>
        <dbReference type="ARBA" id="ARBA00022989"/>
    </source>
</evidence>
<keyword evidence="5" id="KW-1278">Translocase</keyword>
<feature type="transmembrane region" description="Helical" evidence="8">
    <location>
        <begin position="36"/>
        <end position="56"/>
    </location>
</feature>
<sequence>MQKWLMKNRNRLTAATGILIVLAFAAKWLFKGEAAESGLLLAASLIPGFPIAASAWQALKVKVISIDLLVTLAILGAFVIQEFEESAIVAFLFLFGAYLEQKTLAKTRSAIEELVEMVPETALRQTADGDFEEVDLDDLDEGDIVLVKTGGKIPVDGEVVSGSGTANEASITGESMPLDKKPGDPVYAGTILENGIIRIEAEKVGDETTFGKIIELVEEAQDSKSQAERLIDRFSKYYTPVVLLLAIIVGLISQDLELAVTILVLGCPGALVIGVPVSNVAGIGNGAKQGILFKGSEVITKFSKVDTIMFDKTGTLTYGDPRVSQVKKYGQGQLAEQLLVSVEKESAHPLAKAITGYYEDLEAKEVEASQVLQGGGIVAQVAGRQVLVGNRYLLDQYHVPVTKQMERDMEELASAGNSLVLVVVNGRLELALGLKDEIRAGVKEDLAALKKLGVKNLLLLSGDNQKTVDLVAEELGLTEAYGQLLPEDKVEFVKKRQAAGEIVAFVGDGINDSPSLARADIGIAMGSGADVAIETSNVVLMNGSFDRIPRALALAKATRRNMIENITIALAVVAVLLVSVLASSWMNMAIGMFVHEGSILIVILNAMRLLAYRSKLQKSRKLIENNFSQAAGLYTKGIESIQ</sequence>
<evidence type="ECO:0000256" key="3">
    <source>
        <dbReference type="ARBA" id="ARBA00022692"/>
    </source>
</evidence>
<dbReference type="AlphaFoldDB" id="A0A087AB51"/>
<keyword evidence="8" id="KW-0067">ATP-binding</keyword>
<accession>A0A087AB51</accession>
<dbReference type="GO" id="GO:0019829">
    <property type="term" value="F:ATPase-coupled monoatomic cation transmembrane transporter activity"/>
    <property type="evidence" value="ECO:0007669"/>
    <property type="project" value="InterPro"/>
</dbReference>
<dbReference type="SUPFAM" id="SSF81665">
    <property type="entry name" value="Calcium ATPase, transmembrane domain M"/>
    <property type="match status" value="1"/>
</dbReference>
<feature type="transmembrane region" description="Helical" evidence="8">
    <location>
        <begin position="592"/>
        <end position="611"/>
    </location>
</feature>
<dbReference type="Pfam" id="PF00702">
    <property type="entry name" value="Hydrolase"/>
    <property type="match status" value="1"/>
</dbReference>
<keyword evidence="8" id="KW-0547">Nucleotide-binding</keyword>
<evidence type="ECO:0000256" key="1">
    <source>
        <dbReference type="ARBA" id="ARBA00004651"/>
    </source>
</evidence>
<protein>
    <submittedName>
        <fullName evidence="10">HAD family hydrolase</fullName>
        <ecNumber evidence="10">3.6.3.-</ecNumber>
    </submittedName>
</protein>
<dbReference type="Gene3D" id="3.40.1110.10">
    <property type="entry name" value="Calcium-transporting ATPase, cytoplasmic domain N"/>
    <property type="match status" value="1"/>
</dbReference>
<dbReference type="Proteomes" id="UP000028995">
    <property type="component" value="Unassembled WGS sequence"/>
</dbReference>
<keyword evidence="6 8" id="KW-1133">Transmembrane helix</keyword>
<evidence type="ECO:0000256" key="4">
    <source>
        <dbReference type="ARBA" id="ARBA00022723"/>
    </source>
</evidence>
<dbReference type="EMBL" id="JGYU01000012">
    <property type="protein sequence ID" value="KFI56001.1"/>
    <property type="molecule type" value="Genomic_DNA"/>
</dbReference>
<dbReference type="RefSeq" id="WP_024540563.1">
    <property type="nucleotide sequence ID" value="NZ_JGYU01000012.1"/>
</dbReference>
<dbReference type="PANTHER" id="PTHR48085">
    <property type="entry name" value="CADMIUM/ZINC-TRANSPORTING ATPASE HMA2-RELATED"/>
    <property type="match status" value="1"/>
</dbReference>
<dbReference type="Pfam" id="PF00122">
    <property type="entry name" value="E1-E2_ATPase"/>
    <property type="match status" value="1"/>
</dbReference>
<evidence type="ECO:0000256" key="5">
    <source>
        <dbReference type="ARBA" id="ARBA00022967"/>
    </source>
</evidence>
<dbReference type="SFLD" id="SFLDS00003">
    <property type="entry name" value="Haloacid_Dehalogenase"/>
    <property type="match status" value="1"/>
</dbReference>
<dbReference type="InterPro" id="IPR027256">
    <property type="entry name" value="P-typ_ATPase_IB"/>
</dbReference>
<dbReference type="NCBIfam" id="TIGR01494">
    <property type="entry name" value="ATPase_P-type"/>
    <property type="match status" value="1"/>
</dbReference>
<dbReference type="PROSITE" id="PS00154">
    <property type="entry name" value="ATPASE_E1_E2"/>
    <property type="match status" value="1"/>
</dbReference>
<dbReference type="InterPro" id="IPR051014">
    <property type="entry name" value="Cation_Transport_ATPase_IB"/>
</dbReference>
<dbReference type="SUPFAM" id="SSF81653">
    <property type="entry name" value="Calcium ATPase, transduction domain A"/>
    <property type="match status" value="1"/>
</dbReference>
<dbReference type="STRING" id="35760.BCHO_1557"/>
<evidence type="ECO:0000256" key="2">
    <source>
        <dbReference type="ARBA" id="ARBA00006024"/>
    </source>
</evidence>
<dbReference type="InterPro" id="IPR018303">
    <property type="entry name" value="ATPase_P-typ_P_site"/>
</dbReference>
<dbReference type="SUPFAM" id="SSF56784">
    <property type="entry name" value="HAD-like"/>
    <property type="match status" value="1"/>
</dbReference>
<dbReference type="GO" id="GO:0005524">
    <property type="term" value="F:ATP binding"/>
    <property type="evidence" value="ECO:0007669"/>
    <property type="project" value="UniProtKB-UniRule"/>
</dbReference>
<dbReference type="InterPro" id="IPR059000">
    <property type="entry name" value="ATPase_P-type_domA"/>
</dbReference>
<feature type="domain" description="P-type ATPase A" evidence="9">
    <location>
        <begin position="116"/>
        <end position="218"/>
    </location>
</feature>
<evidence type="ECO:0000256" key="7">
    <source>
        <dbReference type="ARBA" id="ARBA00023136"/>
    </source>
</evidence>
<dbReference type="InterPro" id="IPR008250">
    <property type="entry name" value="ATPase_P-typ_transduc_dom_A_sf"/>
</dbReference>
<feature type="transmembrane region" description="Helical" evidence="8">
    <location>
        <begin position="258"/>
        <end position="284"/>
    </location>
</feature>
<feature type="transmembrane region" description="Helical" evidence="8">
    <location>
        <begin position="12"/>
        <end position="30"/>
    </location>
</feature>
<keyword evidence="8" id="KW-1003">Cell membrane</keyword>
<dbReference type="GO" id="GO:0016887">
    <property type="term" value="F:ATP hydrolysis activity"/>
    <property type="evidence" value="ECO:0007669"/>
    <property type="project" value="InterPro"/>
</dbReference>
<proteinExistence type="inferred from homology"/>
<dbReference type="InterPro" id="IPR044492">
    <property type="entry name" value="P_typ_ATPase_HD_dom"/>
</dbReference>
<dbReference type="InterPro" id="IPR023299">
    <property type="entry name" value="ATPase_P-typ_cyto_dom_N"/>
</dbReference>
<dbReference type="EC" id="3.6.3.-" evidence="10"/>
<dbReference type="InterPro" id="IPR023214">
    <property type="entry name" value="HAD_sf"/>
</dbReference>
<name>A0A087AB51_9BIFI</name>
<evidence type="ECO:0000256" key="8">
    <source>
        <dbReference type="RuleBase" id="RU362081"/>
    </source>
</evidence>
<feature type="transmembrane region" description="Helical" evidence="8">
    <location>
        <begin position="234"/>
        <end position="252"/>
    </location>
</feature>
<dbReference type="InterPro" id="IPR001757">
    <property type="entry name" value="P_typ_ATPase"/>
</dbReference>
<dbReference type="SFLD" id="SFLDF00027">
    <property type="entry name" value="p-type_atpase"/>
    <property type="match status" value="1"/>
</dbReference>
<organism evidence="10 11">
    <name type="scientific">Bifidobacterium choerinum</name>
    <dbReference type="NCBI Taxonomy" id="35760"/>
    <lineage>
        <taxon>Bacteria</taxon>
        <taxon>Bacillati</taxon>
        <taxon>Actinomycetota</taxon>
        <taxon>Actinomycetes</taxon>
        <taxon>Bifidobacteriales</taxon>
        <taxon>Bifidobacteriaceae</taxon>
        <taxon>Bifidobacterium</taxon>
    </lineage>
</organism>
<dbReference type="InterPro" id="IPR036412">
    <property type="entry name" value="HAD-like_sf"/>
</dbReference>
<dbReference type="Gene3D" id="2.70.150.10">
    <property type="entry name" value="Calcium-transporting ATPase, cytoplasmic transduction domain A"/>
    <property type="match status" value="1"/>
</dbReference>
<dbReference type="CDD" id="cd02079">
    <property type="entry name" value="P-type_ATPase_HM"/>
    <property type="match status" value="1"/>
</dbReference>
<evidence type="ECO:0000313" key="10">
    <source>
        <dbReference type="EMBL" id="KFI56001.1"/>
    </source>
</evidence>
<dbReference type="PANTHER" id="PTHR48085:SF5">
    <property type="entry name" value="CADMIUM_ZINC-TRANSPORTING ATPASE HMA4-RELATED"/>
    <property type="match status" value="1"/>
</dbReference>
<dbReference type="NCBIfam" id="TIGR01511">
    <property type="entry name" value="ATPase-IB1_Cu"/>
    <property type="match status" value="1"/>
</dbReference>
<reference evidence="10 11" key="1">
    <citation type="submission" date="2014-03" db="EMBL/GenBank/DDBJ databases">
        <title>Genomics of Bifidobacteria.</title>
        <authorList>
            <person name="Ventura M."/>
            <person name="Milani C."/>
            <person name="Lugli G.A."/>
        </authorList>
    </citation>
    <scope>NUCLEOTIDE SEQUENCE [LARGE SCALE GENOMIC DNA]</scope>
    <source>
        <strain evidence="10 11">LMG 10510</strain>
    </source>
</reference>
<keyword evidence="11" id="KW-1185">Reference proteome</keyword>
<dbReference type="GO" id="GO:0046872">
    <property type="term" value="F:metal ion binding"/>
    <property type="evidence" value="ECO:0007669"/>
    <property type="project" value="UniProtKB-KW"/>
</dbReference>
<dbReference type="SFLD" id="SFLDG00002">
    <property type="entry name" value="C1.7:_P-type_atpase_like"/>
    <property type="match status" value="1"/>
</dbReference>
<feature type="transmembrane region" description="Helical" evidence="8">
    <location>
        <begin position="566"/>
        <end position="586"/>
    </location>
</feature>
<dbReference type="eggNOG" id="COG2217">
    <property type="taxonomic scope" value="Bacteria"/>
</dbReference>
<comment type="caution">
    <text evidence="10">The sequence shown here is derived from an EMBL/GenBank/DDBJ whole genome shotgun (WGS) entry which is preliminary data.</text>
</comment>
<dbReference type="OrthoDB" id="7059309at2"/>
<keyword evidence="10" id="KW-0378">Hydrolase</keyword>
<dbReference type="PRINTS" id="PR00119">
    <property type="entry name" value="CATATPASE"/>
</dbReference>
<dbReference type="Gene3D" id="3.40.50.1000">
    <property type="entry name" value="HAD superfamily/HAD-like"/>
    <property type="match status" value="1"/>
</dbReference>
<gene>
    <name evidence="10" type="ORF">BCHO_1557</name>
</gene>
<keyword evidence="4 8" id="KW-0479">Metal-binding</keyword>
<dbReference type="NCBIfam" id="TIGR01525">
    <property type="entry name" value="ATPase-IB_hvy"/>
    <property type="match status" value="1"/>
</dbReference>
<comment type="similarity">
    <text evidence="2 8">Belongs to the cation transport ATPase (P-type) (TC 3.A.3) family. Type IB subfamily.</text>
</comment>
<dbReference type="FunFam" id="2.70.150.10:FF:000002">
    <property type="entry name" value="Copper-transporting ATPase 1, putative"/>
    <property type="match status" value="1"/>
</dbReference>
<keyword evidence="3 8" id="KW-0812">Transmembrane</keyword>
<comment type="subcellular location">
    <subcellularLocation>
        <location evidence="1">Cell membrane</location>
        <topology evidence="1">Multi-pass membrane protein</topology>
    </subcellularLocation>
</comment>
<evidence type="ECO:0000259" key="9">
    <source>
        <dbReference type="Pfam" id="PF00122"/>
    </source>
</evidence>
<evidence type="ECO:0000313" key="11">
    <source>
        <dbReference type="Proteomes" id="UP000028995"/>
    </source>
</evidence>